<dbReference type="Proteomes" id="UP000035681">
    <property type="component" value="Unplaced"/>
</dbReference>
<evidence type="ECO:0000313" key="2">
    <source>
        <dbReference type="Proteomes" id="UP000035681"/>
    </source>
</evidence>
<keyword evidence="1" id="KW-0732">Signal</keyword>
<keyword evidence="2" id="KW-1185">Reference proteome</keyword>
<feature type="signal peptide" evidence="1">
    <location>
        <begin position="1"/>
        <end position="16"/>
    </location>
</feature>
<dbReference type="WBParaSite" id="SSTP_0001252550.1">
    <property type="protein sequence ID" value="SSTP_0001252550.1"/>
    <property type="gene ID" value="SSTP_0001252550"/>
</dbReference>
<proteinExistence type="predicted"/>
<reference evidence="3" key="1">
    <citation type="submission" date="2015-08" db="UniProtKB">
        <authorList>
            <consortium name="WormBaseParasite"/>
        </authorList>
    </citation>
    <scope>IDENTIFICATION</scope>
</reference>
<sequence length="196" mass="23514">MMFLMLLFLIQTLTKSKEVNYEKNQIFYNCNIDSKHDQYDLIIPKFCNVNEPNLWHIELKKVYHYHSNNNTCTNSLEIVMVSKNFTMLLTTNLNKNENILLMDYIETDQENFPGCIPKNKKYHHFNYNIFVNVEKHFQWENDDISNKRLIEESFVESFSFHHKIELNRNAFLLGIESFLLFKSQTIKNILNKDLTT</sequence>
<feature type="chain" id="PRO_5005328745" evidence="1">
    <location>
        <begin position="17"/>
        <end position="196"/>
    </location>
</feature>
<protein>
    <submittedName>
        <fullName evidence="3 4">Uncharacterized protein</fullName>
    </submittedName>
</protein>
<evidence type="ECO:0000313" key="3">
    <source>
        <dbReference type="WBParaSite" id="SSTP_0001252550.1"/>
    </source>
</evidence>
<name>A0A0K0ESU7_STRER</name>
<dbReference type="WBParaSite" id="TCONS_00017043.p1">
    <property type="protein sequence ID" value="TCONS_00017043.p1"/>
    <property type="gene ID" value="XLOC_011149"/>
</dbReference>
<evidence type="ECO:0000256" key="1">
    <source>
        <dbReference type="SAM" id="SignalP"/>
    </source>
</evidence>
<organism evidence="3">
    <name type="scientific">Strongyloides stercoralis</name>
    <name type="common">Threadworm</name>
    <dbReference type="NCBI Taxonomy" id="6248"/>
    <lineage>
        <taxon>Eukaryota</taxon>
        <taxon>Metazoa</taxon>
        <taxon>Ecdysozoa</taxon>
        <taxon>Nematoda</taxon>
        <taxon>Chromadorea</taxon>
        <taxon>Rhabditida</taxon>
        <taxon>Tylenchina</taxon>
        <taxon>Panagrolaimomorpha</taxon>
        <taxon>Strongyloidoidea</taxon>
        <taxon>Strongyloididae</taxon>
        <taxon>Strongyloides</taxon>
    </lineage>
</organism>
<dbReference type="AlphaFoldDB" id="A0A0K0ESU7"/>
<evidence type="ECO:0000313" key="4">
    <source>
        <dbReference type="WBParaSite" id="TCONS_00017043.p1"/>
    </source>
</evidence>
<accession>A0A0K0ESU7</accession>